<evidence type="ECO:0000313" key="2">
    <source>
        <dbReference type="EMBL" id="RGD55569.1"/>
    </source>
</evidence>
<dbReference type="RefSeq" id="WP_117492914.1">
    <property type="nucleotide sequence ID" value="NZ_QVIG01000003.1"/>
</dbReference>
<dbReference type="Proteomes" id="UP000263377">
    <property type="component" value="Unassembled WGS sequence"/>
</dbReference>
<feature type="domain" description="Aminoglycoside phosphotransferase" evidence="1">
    <location>
        <begin position="183"/>
        <end position="330"/>
    </location>
</feature>
<keyword evidence="3" id="KW-1185">Reference proteome</keyword>
<accession>A0A372ZI90</accession>
<dbReference type="EMBL" id="QVIG01000003">
    <property type="protein sequence ID" value="RGD55569.1"/>
    <property type="molecule type" value="Genomic_DNA"/>
</dbReference>
<keyword evidence="2" id="KW-0808">Transferase</keyword>
<protein>
    <submittedName>
        <fullName evidence="2">Aminoglycoside phosphotransferase family protein</fullName>
    </submittedName>
</protein>
<reference evidence="2 3" key="1">
    <citation type="submission" date="2018-08" db="EMBL/GenBank/DDBJ databases">
        <title>Diversity &amp; Physiological Properties of Lignin-Decomposing Actinobacteria from Soil.</title>
        <authorList>
            <person name="Roh S.G."/>
            <person name="Kim S.B."/>
        </authorList>
    </citation>
    <scope>NUCLEOTIDE SEQUENCE [LARGE SCALE GENOMIC DNA]</scope>
    <source>
        <strain evidence="2 3">MMS17-GH009</strain>
    </source>
</reference>
<dbReference type="InterPro" id="IPR011009">
    <property type="entry name" value="Kinase-like_dom_sf"/>
</dbReference>
<sequence length="415" mass="44405">MQRASNRTVTVDLTYGDEHFGQLGPFEVEVGWWSSVDGVVARATEAAGVPVLVARLVEGRSEDPGHGGRVRYHAEALRRPTALTAGAPDDGTAALLGPAERRAAWATPGGLREALDWAEERLAAVGRPSAGPARQIRTWNLSGLFRLPTATGADAWLKTTTPAFNAHEGEVIALLGGVDRGLVPTVLAADPSAGRLLLDHVPGEDCWSPSAGTVADVVPRLVAAQAALADRPADLAGLRDRTPRALAAQLAALSDRFAEETDLTPEELDRLAAFAADLPGLLDRLADCGLPETLLHGDFHPGNWRSDGAGTVVVDYADSCLGHPALDGLRPRAYLGEEAWQQHVRVWTEAWQRHAPGSDPRRALELAEPLYHLSYALRYQEFLDHIEQSERPYHEGDPAAELRALLACGAAGRPA</sequence>
<comment type="caution">
    <text evidence="2">The sequence shown here is derived from an EMBL/GenBank/DDBJ whole genome shotgun (WGS) entry which is preliminary data.</text>
</comment>
<dbReference type="GO" id="GO:0016740">
    <property type="term" value="F:transferase activity"/>
    <property type="evidence" value="ECO:0007669"/>
    <property type="project" value="UniProtKB-KW"/>
</dbReference>
<name>A0A372ZI90_9ACTN</name>
<dbReference type="SUPFAM" id="SSF56112">
    <property type="entry name" value="Protein kinase-like (PK-like)"/>
    <property type="match status" value="1"/>
</dbReference>
<dbReference type="Gene3D" id="3.90.1200.10">
    <property type="match status" value="1"/>
</dbReference>
<evidence type="ECO:0000259" key="1">
    <source>
        <dbReference type="Pfam" id="PF01636"/>
    </source>
</evidence>
<dbReference type="InterPro" id="IPR002575">
    <property type="entry name" value="Aminoglycoside_PTrfase"/>
</dbReference>
<proteinExistence type="predicted"/>
<gene>
    <name evidence="2" type="ORF">DR950_40190</name>
</gene>
<dbReference type="AlphaFoldDB" id="A0A372ZI90"/>
<dbReference type="Pfam" id="PF01636">
    <property type="entry name" value="APH"/>
    <property type="match status" value="1"/>
</dbReference>
<organism evidence="2 3">
    <name type="scientific">Kitasatospora xanthocidica</name>
    <dbReference type="NCBI Taxonomy" id="83382"/>
    <lineage>
        <taxon>Bacteria</taxon>
        <taxon>Bacillati</taxon>
        <taxon>Actinomycetota</taxon>
        <taxon>Actinomycetes</taxon>
        <taxon>Kitasatosporales</taxon>
        <taxon>Streptomycetaceae</taxon>
        <taxon>Kitasatospora</taxon>
    </lineage>
</organism>
<evidence type="ECO:0000313" key="3">
    <source>
        <dbReference type="Proteomes" id="UP000263377"/>
    </source>
</evidence>